<organism evidence="1 2">
    <name type="scientific">Aequorivita lipolytica</name>
    <dbReference type="NCBI Taxonomy" id="153267"/>
    <lineage>
        <taxon>Bacteria</taxon>
        <taxon>Pseudomonadati</taxon>
        <taxon>Bacteroidota</taxon>
        <taxon>Flavobacteriia</taxon>
        <taxon>Flavobacteriales</taxon>
        <taxon>Flavobacteriaceae</taxon>
        <taxon>Aequorivita</taxon>
    </lineage>
</organism>
<reference evidence="1 2" key="1">
    <citation type="submission" date="2019-08" db="EMBL/GenBank/DDBJ databases">
        <title>Genome of Aequorivita lipolytica Y10-2 (type strain).</title>
        <authorList>
            <person name="Bowman J.P."/>
        </authorList>
    </citation>
    <scope>NUCLEOTIDE SEQUENCE [LARGE SCALE GENOMIC DNA]</scope>
    <source>
        <strain evidence="1 2">Y10-2</strain>
    </source>
</reference>
<proteinExistence type="predicted"/>
<evidence type="ECO:0000313" key="1">
    <source>
        <dbReference type="EMBL" id="TXD70587.1"/>
    </source>
</evidence>
<gene>
    <name evidence="1" type="ORF">ESV24_00400</name>
</gene>
<accession>A0A5C6YU80</accession>
<dbReference type="Proteomes" id="UP000321945">
    <property type="component" value="Unassembled WGS sequence"/>
</dbReference>
<dbReference type="RefSeq" id="WP_111813339.1">
    <property type="nucleotide sequence ID" value="NZ_CBCRZQ010000001.1"/>
</dbReference>
<dbReference type="AlphaFoldDB" id="A0A5C6YU80"/>
<name>A0A5C6YU80_9FLAO</name>
<keyword evidence="2" id="KW-1185">Reference proteome</keyword>
<comment type="caution">
    <text evidence="1">The sequence shown here is derived from an EMBL/GenBank/DDBJ whole genome shotgun (WGS) entry which is preliminary data.</text>
</comment>
<dbReference type="EMBL" id="VORU01000001">
    <property type="protein sequence ID" value="TXD70587.1"/>
    <property type="molecule type" value="Genomic_DNA"/>
</dbReference>
<protein>
    <submittedName>
        <fullName evidence="1">Uncharacterized protein</fullName>
    </submittedName>
</protein>
<sequence>MKTFPFEILFKLSLDQQLQFLVENEIFNFDSELSISEIYELYDDQKLDTGHKSLFDIIEDDSFSSNKKYLEYLFNEFLKEIKHYETGEKLGQAEQWFKYKFKENTTFALNKKDALNAALKLKKKAIKKLKKNNTSFFPFHCFEMDKLKDYFHEFWFDEGSYLPRDESINKDVLSFAFSGLKHNDSFDYAQLKNFSDWIEVVSTLRSIKFLDDIILECERANSFDNYMSPTLPPIFLDEVSYQLFINCIKTDPSPTKRKFSVYYEIFRFEKLVASFHGSDIEFIKFIKRDFGVVLTRIEKELNMGNSVERNIFEKCKLQLFK</sequence>
<evidence type="ECO:0000313" key="2">
    <source>
        <dbReference type="Proteomes" id="UP000321945"/>
    </source>
</evidence>